<dbReference type="KEGG" id="aaxa:NCTC10138_00932"/>
<evidence type="ECO:0000313" key="1">
    <source>
        <dbReference type="EMBL" id="VEU80556.1"/>
    </source>
</evidence>
<gene>
    <name evidence="1" type="ORF">NCTC10138_00932</name>
</gene>
<accession>A0A449BDN6</accession>
<protein>
    <submittedName>
        <fullName evidence="1">Uncharacterized protein</fullName>
    </submittedName>
</protein>
<dbReference type="RefSeq" id="WP_026390204.1">
    <property type="nucleotide sequence ID" value="NZ_LR215048.1"/>
</dbReference>
<keyword evidence="2" id="KW-1185">Reference proteome</keyword>
<proteinExistence type="predicted"/>
<dbReference type="Proteomes" id="UP000289841">
    <property type="component" value="Chromosome"/>
</dbReference>
<dbReference type="AlphaFoldDB" id="A0A449BDN6"/>
<evidence type="ECO:0000313" key="2">
    <source>
        <dbReference type="Proteomes" id="UP000289841"/>
    </source>
</evidence>
<reference evidence="1 2" key="1">
    <citation type="submission" date="2019-01" db="EMBL/GenBank/DDBJ databases">
        <authorList>
            <consortium name="Pathogen Informatics"/>
        </authorList>
    </citation>
    <scope>NUCLEOTIDE SEQUENCE [LARGE SCALE GENOMIC DNA]</scope>
    <source>
        <strain evidence="1 2">NCTC10138</strain>
    </source>
</reference>
<sequence length="237" mass="28092">MKKYIIITIWILAIILTFLTNNKPLDKNLFEEIKVNTNYDTAIKEIGITDSIPYALKETIIESNLTYLGKFQDGFEIEPYSHYSNTYKYNFDQMKSKVSGFIFKKNTFLTIFVVYEKDVRMNESIDLHFYKNSMNASFYQKQTFLEYDDKTFAYNNHSNDLVVPNINLKNLKRAKQTGFFHFTIDITDITNYVIDIHIREEKKIPSIPKLGFNIFSNKYTKTYYSKTLSFFNIKENI</sequence>
<dbReference type="EMBL" id="LR215048">
    <property type="protein sequence ID" value="VEU80556.1"/>
    <property type="molecule type" value="Genomic_DNA"/>
</dbReference>
<name>A0A449BDN6_HAPAX</name>
<dbReference type="STRING" id="1278311.GCA_000428705_00546"/>
<organism evidence="1 2">
    <name type="scientific">Haploplasma axanthum</name>
    <name type="common">Acholeplasma axanthum</name>
    <dbReference type="NCBI Taxonomy" id="29552"/>
    <lineage>
        <taxon>Bacteria</taxon>
        <taxon>Bacillati</taxon>
        <taxon>Mycoplasmatota</taxon>
        <taxon>Mollicutes</taxon>
        <taxon>Acholeplasmatales</taxon>
        <taxon>Acholeplasmataceae</taxon>
        <taxon>Haploplasma</taxon>
    </lineage>
</organism>